<dbReference type="InterPro" id="IPR009319">
    <property type="entry name" value="Phage_A118_VSP1"/>
</dbReference>
<dbReference type="AlphaFoldDB" id="A0A0R1U7Y5"/>
<name>A0A0R1U7Y5_9LACO</name>
<dbReference type="PATRIC" id="fig|1423760.3.peg.1965"/>
<comment type="caution">
    <text evidence="1">The sequence shown here is derived from an EMBL/GenBank/DDBJ whole genome shotgun (WGS) entry which is preliminary data.</text>
</comment>
<dbReference type="Pfam" id="PF06152">
    <property type="entry name" value="Phage_min_cap2"/>
    <property type="match status" value="1"/>
</dbReference>
<gene>
    <name evidence="1" type="ORF">FC43_GL001877</name>
</gene>
<evidence type="ECO:0000313" key="1">
    <source>
        <dbReference type="EMBL" id="KRL89150.1"/>
    </source>
</evidence>
<dbReference type="GO" id="GO:0005198">
    <property type="term" value="F:structural molecule activity"/>
    <property type="evidence" value="ECO:0007669"/>
    <property type="project" value="InterPro"/>
</dbReference>
<sequence>MVNVVPPEDPKFNGKYDSIYNHGYGTPAGTLGINCRHMLTEGVNTNHQPQYDPEEAIKNGKLVQQQRARERAIRDAKKRLKAAEELWSTKPKRC</sequence>
<proteinExistence type="predicted"/>
<organism evidence="1 2">
    <name type="scientific">Limosilactobacillus ingluviei DSM 15946</name>
    <dbReference type="NCBI Taxonomy" id="1423760"/>
    <lineage>
        <taxon>Bacteria</taxon>
        <taxon>Bacillati</taxon>
        <taxon>Bacillota</taxon>
        <taxon>Bacilli</taxon>
        <taxon>Lactobacillales</taxon>
        <taxon>Lactobacillaceae</taxon>
        <taxon>Limosilactobacillus</taxon>
    </lineage>
</organism>
<dbReference type="EMBL" id="AZFK01000053">
    <property type="protein sequence ID" value="KRL89150.1"/>
    <property type="molecule type" value="Genomic_DNA"/>
</dbReference>
<reference evidence="1 2" key="1">
    <citation type="journal article" date="2015" name="Genome Announc.">
        <title>Expanding the biotechnology potential of lactobacilli through comparative genomics of 213 strains and associated genera.</title>
        <authorList>
            <person name="Sun Z."/>
            <person name="Harris H.M."/>
            <person name="McCann A."/>
            <person name="Guo C."/>
            <person name="Argimon S."/>
            <person name="Zhang W."/>
            <person name="Yang X."/>
            <person name="Jeffery I.B."/>
            <person name="Cooney J.C."/>
            <person name="Kagawa T.F."/>
            <person name="Liu W."/>
            <person name="Song Y."/>
            <person name="Salvetti E."/>
            <person name="Wrobel A."/>
            <person name="Rasinkangas P."/>
            <person name="Parkhill J."/>
            <person name="Rea M.C."/>
            <person name="O'Sullivan O."/>
            <person name="Ritari J."/>
            <person name="Douillard F.P."/>
            <person name="Paul Ross R."/>
            <person name="Yang R."/>
            <person name="Briner A.E."/>
            <person name="Felis G.E."/>
            <person name="de Vos W.M."/>
            <person name="Barrangou R."/>
            <person name="Klaenhammer T.R."/>
            <person name="Caufield P.W."/>
            <person name="Cui Y."/>
            <person name="Zhang H."/>
            <person name="O'Toole P.W."/>
        </authorList>
    </citation>
    <scope>NUCLEOTIDE SEQUENCE [LARGE SCALE GENOMIC DNA]</scope>
    <source>
        <strain evidence="1 2">DSM 15946</strain>
    </source>
</reference>
<accession>A0A0R1U7Y5</accession>
<evidence type="ECO:0000313" key="2">
    <source>
        <dbReference type="Proteomes" id="UP000050816"/>
    </source>
</evidence>
<dbReference type="Proteomes" id="UP000050816">
    <property type="component" value="Unassembled WGS sequence"/>
</dbReference>
<evidence type="ECO:0008006" key="3">
    <source>
        <dbReference type="Google" id="ProtNLM"/>
    </source>
</evidence>
<protein>
    <recommendedName>
        <fullName evidence="3">Minor capsid protein</fullName>
    </recommendedName>
</protein>